<evidence type="ECO:0000313" key="3">
    <source>
        <dbReference type="Proteomes" id="UP000265515"/>
    </source>
</evidence>
<feature type="compositionally biased region" description="Basic and acidic residues" evidence="1">
    <location>
        <begin position="130"/>
        <end position="169"/>
    </location>
</feature>
<feature type="compositionally biased region" description="Basic and acidic residues" evidence="1">
    <location>
        <begin position="209"/>
        <end position="219"/>
    </location>
</feature>
<feature type="compositionally biased region" description="Basic and acidic residues" evidence="1">
    <location>
        <begin position="181"/>
        <end position="201"/>
    </location>
</feature>
<keyword evidence="3" id="KW-1185">Reference proteome</keyword>
<proteinExistence type="predicted"/>
<reference evidence="2 3" key="1">
    <citation type="journal article" date="2018" name="Cell">
        <title>The Chara Genome: Secondary Complexity and Implications for Plant Terrestrialization.</title>
        <authorList>
            <person name="Nishiyama T."/>
            <person name="Sakayama H."/>
            <person name="Vries J.D."/>
            <person name="Buschmann H."/>
            <person name="Saint-Marcoux D."/>
            <person name="Ullrich K.K."/>
            <person name="Haas F.B."/>
            <person name="Vanderstraeten L."/>
            <person name="Becker D."/>
            <person name="Lang D."/>
            <person name="Vosolsobe S."/>
            <person name="Rombauts S."/>
            <person name="Wilhelmsson P.K.I."/>
            <person name="Janitza P."/>
            <person name="Kern R."/>
            <person name="Heyl A."/>
            <person name="Rumpler F."/>
            <person name="Villalobos L.I.A.C."/>
            <person name="Clay J.M."/>
            <person name="Skokan R."/>
            <person name="Toyoda A."/>
            <person name="Suzuki Y."/>
            <person name="Kagoshima H."/>
            <person name="Schijlen E."/>
            <person name="Tajeshwar N."/>
            <person name="Catarino B."/>
            <person name="Hetherington A.J."/>
            <person name="Saltykova A."/>
            <person name="Bonnot C."/>
            <person name="Breuninger H."/>
            <person name="Symeonidi A."/>
            <person name="Radhakrishnan G.V."/>
            <person name="Van Nieuwerburgh F."/>
            <person name="Deforce D."/>
            <person name="Chang C."/>
            <person name="Karol K.G."/>
            <person name="Hedrich R."/>
            <person name="Ulvskov P."/>
            <person name="Glockner G."/>
            <person name="Delwiche C.F."/>
            <person name="Petrasek J."/>
            <person name="Van de Peer Y."/>
            <person name="Friml J."/>
            <person name="Beilby M."/>
            <person name="Dolan L."/>
            <person name="Kohara Y."/>
            <person name="Sugano S."/>
            <person name="Fujiyama A."/>
            <person name="Delaux P.-M."/>
            <person name="Quint M."/>
            <person name="TheiBen G."/>
            <person name="Hagemann M."/>
            <person name="Harholt J."/>
            <person name="Dunand C."/>
            <person name="Zachgo S."/>
            <person name="Langdale J."/>
            <person name="Maumus F."/>
            <person name="Straeten D.V.D."/>
            <person name="Gould S.B."/>
            <person name="Rensing S.A."/>
        </authorList>
    </citation>
    <scope>NUCLEOTIDE SEQUENCE [LARGE SCALE GENOMIC DNA]</scope>
    <source>
        <strain evidence="2 3">S276</strain>
    </source>
</reference>
<name>A0A388KRV1_CHABU</name>
<protein>
    <submittedName>
        <fullName evidence="2">Uncharacterized protein</fullName>
    </submittedName>
</protein>
<feature type="region of interest" description="Disordered" evidence="1">
    <location>
        <begin position="1"/>
        <end position="249"/>
    </location>
</feature>
<dbReference type="Proteomes" id="UP000265515">
    <property type="component" value="Unassembled WGS sequence"/>
</dbReference>
<dbReference type="EMBL" id="BFEA01000172">
    <property type="protein sequence ID" value="GBG72791.1"/>
    <property type="molecule type" value="Genomic_DNA"/>
</dbReference>
<sequence>MQASTDPGNVQNVNKGAEQGEEQQQQGLREEGMRSAPGQQGEEQQDERQGGCVGWKAGDEQEKGGGAAQNINKEGTRIVDTGEDQVENKAGTEARIVDTGEDKVENPERTPTICGSDTTMVTHGPGATAQREDGQLVERQQKGGQWGEDKENKDKEGEGGTKEAQREGGSEGQNRRGGQWGEDKEGGNGETTRAELGKGEGEAQNSSKGKAENSEKRPEATGAGSVGEQTQTAGPDAAQSLRKPDQGRGFYKLNTSLLSIDRFKTYLTEVGSF</sequence>
<comment type="caution">
    <text evidence="2">The sequence shown here is derived from an EMBL/GenBank/DDBJ whole genome shotgun (WGS) entry which is preliminary data.</text>
</comment>
<evidence type="ECO:0000313" key="2">
    <source>
        <dbReference type="EMBL" id="GBG72791.1"/>
    </source>
</evidence>
<dbReference type="AlphaFoldDB" id="A0A388KRV1"/>
<feature type="compositionally biased region" description="Polar residues" evidence="1">
    <location>
        <begin position="1"/>
        <end position="14"/>
    </location>
</feature>
<evidence type="ECO:0000256" key="1">
    <source>
        <dbReference type="SAM" id="MobiDB-lite"/>
    </source>
</evidence>
<accession>A0A388KRV1</accession>
<organism evidence="2 3">
    <name type="scientific">Chara braunii</name>
    <name type="common">Braun's stonewort</name>
    <dbReference type="NCBI Taxonomy" id="69332"/>
    <lineage>
        <taxon>Eukaryota</taxon>
        <taxon>Viridiplantae</taxon>
        <taxon>Streptophyta</taxon>
        <taxon>Charophyceae</taxon>
        <taxon>Charales</taxon>
        <taxon>Characeae</taxon>
        <taxon>Chara</taxon>
    </lineage>
</organism>
<feature type="compositionally biased region" description="Basic and acidic residues" evidence="1">
    <location>
        <begin position="86"/>
        <end position="108"/>
    </location>
</feature>
<gene>
    <name evidence="2" type="ORF">CBR_g12359</name>
</gene>
<dbReference type="Gramene" id="GBG72791">
    <property type="protein sequence ID" value="GBG72791"/>
    <property type="gene ID" value="CBR_g12359"/>
</dbReference>